<feature type="domain" description="Glycosyltransferase Maf N-terminal" evidence="2">
    <location>
        <begin position="48"/>
        <end position="117"/>
    </location>
</feature>
<dbReference type="EMBL" id="JBHTKJ010000003">
    <property type="protein sequence ID" value="MFD1037068.1"/>
    <property type="molecule type" value="Genomic_DNA"/>
</dbReference>
<gene>
    <name evidence="3" type="ORF">ACFQ3N_01325</name>
</gene>
<evidence type="ECO:0000313" key="4">
    <source>
        <dbReference type="Proteomes" id="UP001597040"/>
    </source>
</evidence>
<dbReference type="Pfam" id="PF20157">
    <property type="entry name" value="Maf_flag10_N"/>
    <property type="match status" value="1"/>
</dbReference>
<dbReference type="InterPro" id="IPR045376">
    <property type="entry name" value="Maf_N"/>
</dbReference>
<organism evidence="3 4">
    <name type="scientific">Virgibacillus byunsanensis</name>
    <dbReference type="NCBI Taxonomy" id="570945"/>
    <lineage>
        <taxon>Bacteria</taxon>
        <taxon>Bacillati</taxon>
        <taxon>Bacillota</taxon>
        <taxon>Bacilli</taxon>
        <taxon>Bacillales</taxon>
        <taxon>Bacillaceae</taxon>
        <taxon>Virgibacillus</taxon>
    </lineage>
</organism>
<dbReference type="InterPro" id="IPR002826">
    <property type="entry name" value="MptE-like"/>
</dbReference>
<name>A0ABW3LG40_9BACI</name>
<keyword evidence="4" id="KW-1185">Reference proteome</keyword>
<accession>A0ABW3LG40</accession>
<dbReference type="PANTHER" id="PTHR41786:SF1">
    <property type="entry name" value="6-HYDROXYMETHYLPTERIN DIPHOSPHOKINASE MPTE-LIKE DOMAIN-CONTAINING PROTEIN"/>
    <property type="match status" value="1"/>
</dbReference>
<dbReference type="Pfam" id="PF01973">
    <property type="entry name" value="MptE-like"/>
    <property type="match status" value="1"/>
</dbReference>
<evidence type="ECO:0000259" key="1">
    <source>
        <dbReference type="Pfam" id="PF01973"/>
    </source>
</evidence>
<comment type="caution">
    <text evidence="3">The sequence shown here is derived from an EMBL/GenBank/DDBJ whole genome shotgun (WGS) entry which is preliminary data.</text>
</comment>
<reference evidence="4" key="1">
    <citation type="journal article" date="2019" name="Int. J. Syst. Evol. Microbiol.">
        <title>The Global Catalogue of Microorganisms (GCM) 10K type strain sequencing project: providing services to taxonomists for standard genome sequencing and annotation.</title>
        <authorList>
            <consortium name="The Broad Institute Genomics Platform"/>
            <consortium name="The Broad Institute Genome Sequencing Center for Infectious Disease"/>
            <person name="Wu L."/>
            <person name="Ma J."/>
        </authorList>
    </citation>
    <scope>NUCLEOTIDE SEQUENCE [LARGE SCALE GENOMIC DNA]</scope>
    <source>
        <strain evidence="4">CCUG 56754</strain>
    </source>
</reference>
<proteinExistence type="predicted"/>
<sequence>MLIDNTLLLREKYPAIRKYFLDYKDDIKLDALEVLESKSGAETIRYQTDDKHLMVHSMYDPVREAERIITSHKEKINSDTHVFFYGIGMGYHIDKFQEWYPNNTYSVYEPNPDIFLAMTQQKQLNQIITKNTKHFYIDTHETESNSYLKEFSSSNKNTQIIILPSYENIVKEKVTLFHQKVKDVIRNRRTNLQTDSKFQKLWVKNSLLNFNEILNTPNMMTDVDQTHFAGKPVMIISAGPSLAEDMEHIRYIKENSLAYIFAVGSSINSLIEYDVLPDVVCTYDPSKMNQEVYRRMIDNNINHIPMMFGSSVGYETLTKYKGPKVHFVTTQDKTSTYFLDQQIDLKHDLIADSPSIAVMTFQVLNKLGASPIIFAGQNLGYLNDQLYSKGIEYDHVNSSVNKKQLENAITIEDVFGNKIKTNKGFNRMRVGIERLANIYSDKIFINTTKNGAAIDGVPFQPIEDVLKNMLIKPIEKKIWWNENNSYDRSKLKYKEEQLKQSMVKFKDLIVQFEKLLDSISTYTKLKNKLMLESLLVQFDKLYEQLNQNIYYANFISFYIRVHVQFMTNEIKQTNQERDIIIKSEKLVLLFTKFIEQCKEGKYKVDQIINTKMK</sequence>
<dbReference type="RefSeq" id="WP_390358825.1">
    <property type="nucleotide sequence ID" value="NZ_JBHTKJ010000003.1"/>
</dbReference>
<dbReference type="PANTHER" id="PTHR41786">
    <property type="entry name" value="MOTILITY ACCESSORY FACTOR MAF"/>
    <property type="match status" value="1"/>
</dbReference>
<evidence type="ECO:0000259" key="2">
    <source>
        <dbReference type="Pfam" id="PF20157"/>
    </source>
</evidence>
<evidence type="ECO:0000313" key="3">
    <source>
        <dbReference type="EMBL" id="MFD1037068.1"/>
    </source>
</evidence>
<protein>
    <submittedName>
        <fullName evidence="3">Motility associated factor glycosyltransferase family protein</fullName>
    </submittedName>
</protein>
<dbReference type="Proteomes" id="UP001597040">
    <property type="component" value="Unassembled WGS sequence"/>
</dbReference>
<feature type="domain" description="6-hydroxymethylpterin diphosphokinase MptE-like" evidence="1">
    <location>
        <begin position="205"/>
        <end position="383"/>
    </location>
</feature>